<evidence type="ECO:0000313" key="1">
    <source>
        <dbReference type="EMBL" id="SUI03451.1"/>
    </source>
</evidence>
<protein>
    <recommendedName>
        <fullName evidence="3">3-methylaspartate ammonia-lyase</fullName>
    </recommendedName>
</protein>
<organism evidence="1 2">
    <name type="scientific">Salmonella enterica subsp. indica</name>
    <dbReference type="NCBI Taxonomy" id="59207"/>
    <lineage>
        <taxon>Bacteria</taxon>
        <taxon>Pseudomonadati</taxon>
        <taxon>Pseudomonadota</taxon>
        <taxon>Gammaproteobacteria</taxon>
        <taxon>Enterobacterales</taxon>
        <taxon>Enterobacteriaceae</taxon>
        <taxon>Salmonella</taxon>
    </lineage>
</organism>
<gene>
    <name evidence="1" type="ORF">NCTC12420_03254</name>
</gene>
<dbReference type="Proteomes" id="UP000254220">
    <property type="component" value="Unassembled WGS sequence"/>
</dbReference>
<reference evidence="1 2" key="1">
    <citation type="submission" date="2018-06" db="EMBL/GenBank/DDBJ databases">
        <authorList>
            <consortium name="Pathogen Informatics"/>
            <person name="Doyle S."/>
        </authorList>
    </citation>
    <scope>NUCLEOTIDE SEQUENCE [LARGE SCALE GENOMIC DNA]</scope>
    <source>
        <strain evidence="1 2">NCTC12420</strain>
    </source>
</reference>
<proteinExistence type="predicted"/>
<evidence type="ECO:0008006" key="3">
    <source>
        <dbReference type="Google" id="ProtNLM"/>
    </source>
</evidence>
<sequence>MIAGIDAILEEVKASVARNLSLKDDSIRMNFHLYGKNGVMGNHEPMQTAGHELGILLDVVAPTQDIANSVCSLVRSTLLHYGYEKRIATAGNLAFPFSPSDIQSGPVYEFSIYHLIEASDALRFDFHLEQVTPQGVQS</sequence>
<evidence type="ECO:0000313" key="2">
    <source>
        <dbReference type="Proteomes" id="UP000254220"/>
    </source>
</evidence>
<accession>A0A379XSE3</accession>
<dbReference type="EMBL" id="UGYB01000001">
    <property type="protein sequence ID" value="SUI03451.1"/>
    <property type="molecule type" value="Genomic_DNA"/>
</dbReference>
<name>A0A379XSE3_SALER</name>
<dbReference type="AlphaFoldDB" id="A0A379XSE3"/>